<feature type="compositionally biased region" description="Basic and acidic residues" evidence="1">
    <location>
        <begin position="1"/>
        <end position="10"/>
    </location>
</feature>
<reference evidence="2" key="3">
    <citation type="submission" date="2025-09" db="UniProtKB">
        <authorList>
            <consortium name="Ensembl"/>
        </authorList>
    </citation>
    <scope>IDENTIFICATION</scope>
    <source>
        <strain evidence="2">Thoroughbred</strain>
    </source>
</reference>
<dbReference type="Proteomes" id="UP000002281">
    <property type="component" value="Chromosome 13"/>
</dbReference>
<dbReference type="Ensembl" id="ENSECAT00000135429.1">
    <property type="protein sequence ID" value="ENSECAP00000058517.1"/>
    <property type="gene ID" value="ENSECAG00000028918.3"/>
</dbReference>
<name>A0A9L0R9R6_HORSE</name>
<feature type="compositionally biased region" description="Pro residues" evidence="1">
    <location>
        <begin position="598"/>
        <end position="607"/>
    </location>
</feature>
<reference evidence="2" key="2">
    <citation type="submission" date="2025-08" db="UniProtKB">
        <authorList>
            <consortium name="Ensembl"/>
        </authorList>
    </citation>
    <scope>IDENTIFICATION</scope>
    <source>
        <strain evidence="2">Thoroughbred</strain>
    </source>
</reference>
<evidence type="ECO:0000313" key="3">
    <source>
        <dbReference type="Proteomes" id="UP000002281"/>
    </source>
</evidence>
<protein>
    <submittedName>
        <fullName evidence="2">Uncharacterized protein</fullName>
    </submittedName>
</protein>
<organism evidence="2 3">
    <name type="scientific">Equus caballus</name>
    <name type="common">Horse</name>
    <dbReference type="NCBI Taxonomy" id="9796"/>
    <lineage>
        <taxon>Eukaryota</taxon>
        <taxon>Metazoa</taxon>
        <taxon>Chordata</taxon>
        <taxon>Craniata</taxon>
        <taxon>Vertebrata</taxon>
        <taxon>Euteleostomi</taxon>
        <taxon>Mammalia</taxon>
        <taxon>Eutheria</taxon>
        <taxon>Laurasiatheria</taxon>
        <taxon>Perissodactyla</taxon>
        <taxon>Equidae</taxon>
        <taxon>Equus</taxon>
    </lineage>
</organism>
<sequence>MGLGRVDKCRGPAPAPIHAQTPTSGPAPRTQCLQPSKSGLGANLQGARPRPAPTVRIKLGQVRLGAPLGPGRTLPPGWPEPGACPQPGLPQHPVLLVPDLRTEPASLCPVWAWVCAPHVHVRVCICAWIHVLHVCICVQRVLCSVCAEACAPYVHVCAPRVCVEWCVLRMCICMQRHVLHVCVVCVPYVCLYAEVCAPRVCVWRGVGSICACVCSTCVWSMCVFVCRGVCSTCVWCVFHMCICMQRRALHVCVCTGCGLPGPVCSHAVHRCQVFIFRCGGLTCEPPGTGEGGVCRSGSWRGPAHLQQLHLHVVAHEVGVLAALATLQVVSGNAEGHGRGVQGALQPLLLRQQQVGLGHQVVHLALQLRLPAVRVLQPLAHLLGGVLLRALGQRLRLGRQLPALVALPLRLVTVGEGLVVAGVAVLEPLVHQVLGRAEAGGGQARGRVGARVAGHIVQLAGQLACRHRLRGGLLGQEHVCLRHGAHPARSAGQLQPLCPRSRTAPGLPETGTHQALLLLGDGDPSPSGPLKGPGRAPVRRLPGVAPGPRLFRLSPSSLRGLPWARRGRRVFDGVLSSASSGNLKSDARICPTREDAGPVPGPVSPRPPRAGLIPGPGAHLVPHPEGKPERWGTPNMASRGRRQP</sequence>
<evidence type="ECO:0000256" key="1">
    <source>
        <dbReference type="SAM" id="MobiDB-lite"/>
    </source>
</evidence>
<accession>A0A9L0R9R6</accession>
<feature type="region of interest" description="Disordered" evidence="1">
    <location>
        <begin position="521"/>
        <end position="540"/>
    </location>
</feature>
<keyword evidence="3" id="KW-1185">Reference proteome</keyword>
<proteinExistence type="predicted"/>
<feature type="compositionally biased region" description="Basic and acidic residues" evidence="1">
    <location>
        <begin position="584"/>
        <end position="595"/>
    </location>
</feature>
<dbReference type="GeneTree" id="ENSGT00550000076453"/>
<evidence type="ECO:0000313" key="2">
    <source>
        <dbReference type="Ensembl" id="ENSECAP00000058517.1"/>
    </source>
</evidence>
<reference evidence="2 3" key="1">
    <citation type="journal article" date="2009" name="Science">
        <title>Genome sequence, comparative analysis, and population genetics of the domestic horse.</title>
        <authorList>
            <consortium name="Broad Institute Genome Sequencing Platform"/>
            <consortium name="Broad Institute Whole Genome Assembly Team"/>
            <person name="Wade C.M."/>
            <person name="Giulotto E."/>
            <person name="Sigurdsson S."/>
            <person name="Zoli M."/>
            <person name="Gnerre S."/>
            <person name="Imsland F."/>
            <person name="Lear T.L."/>
            <person name="Adelson D.L."/>
            <person name="Bailey E."/>
            <person name="Bellone R.R."/>
            <person name="Bloecker H."/>
            <person name="Distl O."/>
            <person name="Edgar R.C."/>
            <person name="Garber M."/>
            <person name="Leeb T."/>
            <person name="Mauceli E."/>
            <person name="MacLeod J.N."/>
            <person name="Penedo M.C.T."/>
            <person name="Raison J.M."/>
            <person name="Sharpe T."/>
            <person name="Vogel J."/>
            <person name="Andersson L."/>
            <person name="Antczak D.F."/>
            <person name="Biagi T."/>
            <person name="Binns M.M."/>
            <person name="Chowdhary B.P."/>
            <person name="Coleman S.J."/>
            <person name="Della Valle G."/>
            <person name="Fryc S."/>
            <person name="Guerin G."/>
            <person name="Hasegawa T."/>
            <person name="Hill E.W."/>
            <person name="Jurka J."/>
            <person name="Kiialainen A."/>
            <person name="Lindgren G."/>
            <person name="Liu J."/>
            <person name="Magnani E."/>
            <person name="Mickelson J.R."/>
            <person name="Murray J."/>
            <person name="Nergadze S.G."/>
            <person name="Onofrio R."/>
            <person name="Pedroni S."/>
            <person name="Piras M.F."/>
            <person name="Raudsepp T."/>
            <person name="Rocchi M."/>
            <person name="Roeed K.H."/>
            <person name="Ryder O.A."/>
            <person name="Searle S."/>
            <person name="Skow L."/>
            <person name="Swinburne J.E."/>
            <person name="Syvaenen A.C."/>
            <person name="Tozaki T."/>
            <person name="Valberg S.J."/>
            <person name="Vaudin M."/>
            <person name="White J.R."/>
            <person name="Zody M.C."/>
            <person name="Lander E.S."/>
            <person name="Lindblad-Toh K."/>
        </authorList>
    </citation>
    <scope>NUCLEOTIDE SEQUENCE [LARGE SCALE GENOMIC DNA]</scope>
    <source>
        <strain evidence="2 3">Thoroughbred</strain>
    </source>
</reference>
<feature type="region of interest" description="Disordered" evidence="1">
    <location>
        <begin position="1"/>
        <end position="50"/>
    </location>
</feature>
<feature type="region of interest" description="Disordered" evidence="1">
    <location>
        <begin position="577"/>
        <end position="643"/>
    </location>
</feature>
<dbReference type="AlphaFoldDB" id="A0A9L0R9R6"/>